<feature type="chain" id="PRO_5019438154" evidence="1">
    <location>
        <begin position="20"/>
        <end position="81"/>
    </location>
</feature>
<dbReference type="Proteomes" id="UP000274515">
    <property type="component" value="Unassembled WGS sequence"/>
</dbReference>
<keyword evidence="3" id="KW-1185">Reference proteome</keyword>
<protein>
    <submittedName>
        <fullName evidence="2">Uncharacterized protein</fullName>
    </submittedName>
</protein>
<proteinExistence type="predicted"/>
<accession>A0A426K0D3</accession>
<keyword evidence="1" id="KW-0732">Signal</keyword>
<dbReference type="OrthoDB" id="3698748at2"/>
<dbReference type="AlphaFoldDB" id="A0A426K0D3"/>
<evidence type="ECO:0000256" key="1">
    <source>
        <dbReference type="SAM" id="SignalP"/>
    </source>
</evidence>
<evidence type="ECO:0000313" key="3">
    <source>
        <dbReference type="Proteomes" id="UP000274515"/>
    </source>
</evidence>
<feature type="signal peptide" evidence="1">
    <location>
        <begin position="1"/>
        <end position="19"/>
    </location>
</feature>
<dbReference type="EMBL" id="RSAA01000006">
    <property type="protein sequence ID" value="RRO18791.1"/>
    <property type="molecule type" value="Genomic_DNA"/>
</dbReference>
<evidence type="ECO:0000313" key="2">
    <source>
        <dbReference type="EMBL" id="RRO18791.1"/>
    </source>
</evidence>
<gene>
    <name evidence="2" type="ORF">EIL87_06180</name>
</gene>
<reference evidence="2 3" key="1">
    <citation type="submission" date="2018-11" db="EMBL/GenBank/DDBJ databases">
        <title>Saccharopolyspora rhizosphaerae sp. nov., an actinomycete isolated from rhizosphere soil in Thailand.</title>
        <authorList>
            <person name="Intra B."/>
            <person name="Euanorasetr J."/>
            <person name="Take A."/>
            <person name="Inahashi Y."/>
            <person name="Mori M."/>
            <person name="Panbangred W."/>
            <person name="Matsumoto A."/>
        </authorList>
    </citation>
    <scope>NUCLEOTIDE SEQUENCE [LARGE SCALE GENOMIC DNA]</scope>
    <source>
        <strain evidence="2 3">H219</strain>
    </source>
</reference>
<comment type="caution">
    <text evidence="2">The sequence shown here is derived from an EMBL/GenBank/DDBJ whole genome shotgun (WGS) entry which is preliminary data.</text>
</comment>
<organism evidence="2 3">
    <name type="scientific">Saccharopolyspora rhizosphaerae</name>
    <dbReference type="NCBI Taxonomy" id="2492662"/>
    <lineage>
        <taxon>Bacteria</taxon>
        <taxon>Bacillati</taxon>
        <taxon>Actinomycetota</taxon>
        <taxon>Actinomycetes</taxon>
        <taxon>Pseudonocardiales</taxon>
        <taxon>Pseudonocardiaceae</taxon>
        <taxon>Saccharopolyspora</taxon>
    </lineage>
</organism>
<name>A0A426K0D3_9PSEU</name>
<sequence length="81" mass="8211">MLAGLLLTASFGAGGAAAAADKPDPSEIHAQAQEAGTVQNNINVSPLTQVSIGSDGEQAAMNWAQQINSSATDQEQDQGED</sequence>